<protein>
    <submittedName>
        <fullName evidence="1">Uncharacterized protein</fullName>
    </submittedName>
</protein>
<gene>
    <name evidence="1" type="ORF">GCM10009751_11570</name>
</gene>
<evidence type="ECO:0000313" key="2">
    <source>
        <dbReference type="Proteomes" id="UP001501094"/>
    </source>
</evidence>
<comment type="caution">
    <text evidence="1">The sequence shown here is derived from an EMBL/GenBank/DDBJ whole genome shotgun (WGS) entry which is preliminary data.</text>
</comment>
<evidence type="ECO:0000313" key="1">
    <source>
        <dbReference type="EMBL" id="GAA1856139.1"/>
    </source>
</evidence>
<dbReference type="EMBL" id="BAAANL010000002">
    <property type="protein sequence ID" value="GAA1856139.1"/>
    <property type="molecule type" value="Genomic_DNA"/>
</dbReference>
<keyword evidence="2" id="KW-1185">Reference proteome</keyword>
<name>A0ABN2N8D6_9MICO</name>
<sequence>MDHDHTGPRRPLEEILDDLIEGQARLEKGQATIKKQLDGELLVIDKGLADHSQKLHWTGQKLNDRFDHVVGEIKELNTRFDKLDTKLDKVDQKRAAEHAALEHKIDATFEDMYGKFAAVNGRLDSMDAKFEAKFEAMDAKFEAKFEAMDAKFEARFQAVDTRFESVESKLDQILAHLAPSTN</sequence>
<reference evidence="1 2" key="1">
    <citation type="journal article" date="2019" name="Int. J. Syst. Evol. Microbiol.">
        <title>The Global Catalogue of Microorganisms (GCM) 10K type strain sequencing project: providing services to taxonomists for standard genome sequencing and annotation.</title>
        <authorList>
            <consortium name="The Broad Institute Genomics Platform"/>
            <consortium name="The Broad Institute Genome Sequencing Center for Infectious Disease"/>
            <person name="Wu L."/>
            <person name="Ma J."/>
        </authorList>
    </citation>
    <scope>NUCLEOTIDE SEQUENCE [LARGE SCALE GENOMIC DNA]</scope>
    <source>
        <strain evidence="1 2">JCM 14326</strain>
    </source>
</reference>
<dbReference type="Gene3D" id="1.10.287.1490">
    <property type="match status" value="1"/>
</dbReference>
<accession>A0ABN2N8D6</accession>
<dbReference type="RefSeq" id="WP_344100490.1">
    <property type="nucleotide sequence ID" value="NZ_BAAANL010000002.1"/>
</dbReference>
<dbReference type="Proteomes" id="UP001501094">
    <property type="component" value="Unassembled WGS sequence"/>
</dbReference>
<organism evidence="1 2">
    <name type="scientific">Myceligenerans crystallogenes</name>
    <dbReference type="NCBI Taxonomy" id="316335"/>
    <lineage>
        <taxon>Bacteria</taxon>
        <taxon>Bacillati</taxon>
        <taxon>Actinomycetota</taxon>
        <taxon>Actinomycetes</taxon>
        <taxon>Micrococcales</taxon>
        <taxon>Promicromonosporaceae</taxon>
        <taxon>Myceligenerans</taxon>
    </lineage>
</organism>
<proteinExistence type="predicted"/>